<keyword evidence="2" id="KW-0413">Isomerase</keyword>
<accession>A0A1I1T0A1</accession>
<dbReference type="SUPFAM" id="SSF51658">
    <property type="entry name" value="Xylose isomerase-like"/>
    <property type="match status" value="1"/>
</dbReference>
<dbReference type="STRING" id="1045775.SAMN05216378_0299"/>
<dbReference type="GO" id="GO:0016853">
    <property type="term" value="F:isomerase activity"/>
    <property type="evidence" value="ECO:0007669"/>
    <property type="project" value="UniProtKB-KW"/>
</dbReference>
<dbReference type="InterPro" id="IPR036237">
    <property type="entry name" value="Xyl_isomerase-like_sf"/>
</dbReference>
<name>A0A1I1T0A1_9BACL</name>
<keyword evidence="3" id="KW-1185">Reference proteome</keyword>
<dbReference type="Gene3D" id="3.20.20.150">
    <property type="entry name" value="Divalent-metal-dependent TIM barrel enzymes"/>
    <property type="match status" value="1"/>
</dbReference>
<organism evidence="2 3">
    <name type="scientific">Paenibacillus catalpae</name>
    <dbReference type="NCBI Taxonomy" id="1045775"/>
    <lineage>
        <taxon>Bacteria</taxon>
        <taxon>Bacillati</taxon>
        <taxon>Bacillota</taxon>
        <taxon>Bacilli</taxon>
        <taxon>Bacillales</taxon>
        <taxon>Paenibacillaceae</taxon>
        <taxon>Paenibacillus</taxon>
    </lineage>
</organism>
<protein>
    <submittedName>
        <fullName evidence="2">Sugar phosphate isomerase/epimerase</fullName>
    </submittedName>
</protein>
<feature type="domain" description="Xylose isomerase-like TIM barrel" evidence="1">
    <location>
        <begin position="25"/>
        <end position="238"/>
    </location>
</feature>
<dbReference type="InterPro" id="IPR050312">
    <property type="entry name" value="IolE/XylAMocC-like"/>
</dbReference>
<reference evidence="3" key="1">
    <citation type="submission" date="2016-10" db="EMBL/GenBank/DDBJ databases">
        <authorList>
            <person name="Varghese N."/>
            <person name="Submissions S."/>
        </authorList>
    </citation>
    <scope>NUCLEOTIDE SEQUENCE [LARGE SCALE GENOMIC DNA]</scope>
    <source>
        <strain evidence="3">CGMCC 1.10784</strain>
    </source>
</reference>
<evidence type="ECO:0000259" key="1">
    <source>
        <dbReference type="Pfam" id="PF01261"/>
    </source>
</evidence>
<dbReference type="AlphaFoldDB" id="A0A1I1T0A1"/>
<proteinExistence type="predicted"/>
<dbReference type="OrthoDB" id="9798407at2"/>
<evidence type="ECO:0000313" key="2">
    <source>
        <dbReference type="EMBL" id="SFD52109.1"/>
    </source>
</evidence>
<sequence>MAKPIIGLQLYTLRDLTEKDFPGTIRKAAQLGYKAVEFAGYYNTPAKEVRALLDELGLQAPSAHVGLNYSEAADIRSSELDRQIEYAQELGLQYMVAPSAPLPDHPTLDDVKRLAAIFEEVGKKVSDAGMTFGYHNHDFEFKLVNNKPVMDHFLELVPAQYLIAEFDLGWIHTAGYTPVDYVKKYSGRVPLVHFKDFVEGRRDTEVGKGAVDLASVLQVAEESGIKYIFVEQEIFSSSSLESAAISLAFFHRNGF</sequence>
<gene>
    <name evidence="2" type="ORF">SAMN05216378_0299</name>
</gene>
<dbReference type="InterPro" id="IPR013022">
    <property type="entry name" value="Xyl_isomerase-like_TIM-brl"/>
</dbReference>
<dbReference type="Pfam" id="PF01261">
    <property type="entry name" value="AP_endonuc_2"/>
    <property type="match status" value="1"/>
</dbReference>
<evidence type="ECO:0000313" key="3">
    <source>
        <dbReference type="Proteomes" id="UP000198855"/>
    </source>
</evidence>
<dbReference type="PANTHER" id="PTHR12110:SF41">
    <property type="entry name" value="INOSOSE DEHYDRATASE"/>
    <property type="match status" value="1"/>
</dbReference>
<dbReference type="RefSeq" id="WP_091180179.1">
    <property type="nucleotide sequence ID" value="NZ_FOMT01000001.1"/>
</dbReference>
<dbReference type="EMBL" id="FOMT01000001">
    <property type="protein sequence ID" value="SFD52109.1"/>
    <property type="molecule type" value="Genomic_DNA"/>
</dbReference>
<dbReference type="Proteomes" id="UP000198855">
    <property type="component" value="Unassembled WGS sequence"/>
</dbReference>
<dbReference type="PANTHER" id="PTHR12110">
    <property type="entry name" value="HYDROXYPYRUVATE ISOMERASE"/>
    <property type="match status" value="1"/>
</dbReference>